<reference evidence="2 3" key="1">
    <citation type="submission" date="2018-05" db="EMBL/GenBank/DDBJ databases">
        <title>Pararhodobacter marina sp. nov., isolated from deep-sea water of the Indian Ocean.</title>
        <authorList>
            <person name="Lai Q.Sr."/>
            <person name="Liu X."/>
            <person name="Shao Z."/>
        </authorList>
    </citation>
    <scope>NUCLEOTIDE SEQUENCE [LARGE SCALE GENOMIC DNA]</scope>
    <source>
        <strain evidence="2 3">CIC4N-9</strain>
    </source>
</reference>
<evidence type="ECO:0000313" key="3">
    <source>
        <dbReference type="Proteomes" id="UP000244940"/>
    </source>
</evidence>
<proteinExistence type="predicted"/>
<comment type="caution">
    <text evidence="2">The sequence shown here is derived from an EMBL/GenBank/DDBJ whole genome shotgun (WGS) entry which is preliminary data.</text>
</comment>
<evidence type="ECO:0000256" key="1">
    <source>
        <dbReference type="SAM" id="SignalP"/>
    </source>
</evidence>
<keyword evidence="1" id="KW-0732">Signal</keyword>
<evidence type="ECO:0000313" key="2">
    <source>
        <dbReference type="EMBL" id="PWE28667.1"/>
    </source>
</evidence>
<dbReference type="AlphaFoldDB" id="A0A2U2C9W7"/>
<dbReference type="GeneID" id="94365581"/>
<gene>
    <name evidence="2" type="ORF">C4N9_11840</name>
</gene>
<keyword evidence="3" id="KW-1185">Reference proteome</keyword>
<dbReference type="RefSeq" id="WP_109533528.1">
    <property type="nucleotide sequence ID" value="NZ_CAXPUO010000041.1"/>
</dbReference>
<dbReference type="Proteomes" id="UP000244940">
    <property type="component" value="Unassembled WGS sequence"/>
</dbReference>
<dbReference type="OrthoDB" id="7707524at2"/>
<feature type="chain" id="PRO_5015532306" description="Tat pathway signal sequence domain protein" evidence="1">
    <location>
        <begin position="21"/>
        <end position="134"/>
    </location>
</feature>
<protein>
    <recommendedName>
        <fullName evidence="4">Tat pathway signal sequence domain protein</fullName>
    </recommendedName>
</protein>
<dbReference type="EMBL" id="QEYD01000006">
    <property type="protein sequence ID" value="PWE28667.1"/>
    <property type="molecule type" value="Genomic_DNA"/>
</dbReference>
<evidence type="ECO:0008006" key="4">
    <source>
        <dbReference type="Google" id="ProtNLM"/>
    </source>
</evidence>
<accession>A0A2U2C9W7</accession>
<sequence>MAVLSRLFALALLAASPATAQTDPVHLELNALHPRDGACQMVFVAQNDSGADLERLVLEAVLFDPDGRVAALTLLDMQDLPAGRMRVRSFEIAGLACDQVSRLLINGVSACEPEGPGCAQPLALESRVPVEVLQ</sequence>
<name>A0A2U2C9W7_9RHOB</name>
<organism evidence="2 3">
    <name type="scientific">Pararhodobacter marinus</name>
    <dbReference type="NCBI Taxonomy" id="2184063"/>
    <lineage>
        <taxon>Bacteria</taxon>
        <taxon>Pseudomonadati</taxon>
        <taxon>Pseudomonadota</taxon>
        <taxon>Alphaproteobacteria</taxon>
        <taxon>Rhodobacterales</taxon>
        <taxon>Paracoccaceae</taxon>
        <taxon>Pararhodobacter</taxon>
    </lineage>
</organism>
<feature type="signal peptide" evidence="1">
    <location>
        <begin position="1"/>
        <end position="20"/>
    </location>
</feature>